<feature type="domain" description="HTH cro/C1-type" evidence="1">
    <location>
        <begin position="6"/>
        <end position="59"/>
    </location>
</feature>
<name>A0ABR7U3K7_9BRAD</name>
<gene>
    <name evidence="2" type="ORF">HA482_10400</name>
</gene>
<dbReference type="InterPro" id="IPR001387">
    <property type="entry name" value="Cro/C1-type_HTH"/>
</dbReference>
<evidence type="ECO:0000313" key="3">
    <source>
        <dbReference type="Proteomes" id="UP000639516"/>
    </source>
</evidence>
<sequence>MDCWDLKKWRKRLGYNQVEAAARLGVQRGALQNWEQEVRPIPLTVELACKELERESQQRAEVGDVLLISTDGPIVQSSDEIYHVPLLRCEVHVNSNTAIEAVRGLRSDATLTSSLILSKDGTVIWDAHEVIKECRRRDARRNIDEGGSAAVHARRGRRP</sequence>
<proteinExistence type="predicted"/>
<comment type="caution">
    <text evidence="2">The sequence shown here is derived from an EMBL/GenBank/DDBJ whole genome shotgun (WGS) entry which is preliminary data.</text>
</comment>
<dbReference type="EMBL" id="JAATTO010000012">
    <property type="protein sequence ID" value="MBC9978624.1"/>
    <property type="molecule type" value="Genomic_DNA"/>
</dbReference>
<accession>A0ABR7U3K7</accession>
<protein>
    <submittedName>
        <fullName evidence="2">Helix-turn-helix transcriptional regulator</fullName>
    </submittedName>
</protein>
<evidence type="ECO:0000313" key="2">
    <source>
        <dbReference type="EMBL" id="MBC9978624.1"/>
    </source>
</evidence>
<dbReference type="Pfam" id="PF01381">
    <property type="entry name" value="HTH_3"/>
    <property type="match status" value="1"/>
</dbReference>
<dbReference type="CDD" id="cd00093">
    <property type="entry name" value="HTH_XRE"/>
    <property type="match status" value="1"/>
</dbReference>
<dbReference type="PROSITE" id="PS50943">
    <property type="entry name" value="HTH_CROC1"/>
    <property type="match status" value="1"/>
</dbReference>
<dbReference type="SUPFAM" id="SSF47413">
    <property type="entry name" value="lambda repressor-like DNA-binding domains"/>
    <property type="match status" value="1"/>
</dbReference>
<dbReference type="Proteomes" id="UP000639516">
    <property type="component" value="Unassembled WGS sequence"/>
</dbReference>
<dbReference type="RefSeq" id="WP_188108184.1">
    <property type="nucleotide sequence ID" value="NZ_JAANIH010000111.1"/>
</dbReference>
<dbReference type="InterPro" id="IPR010982">
    <property type="entry name" value="Lambda_DNA-bd_dom_sf"/>
</dbReference>
<organism evidence="2 3">
    <name type="scientific">Bradyrhizobium campsiandrae</name>
    <dbReference type="NCBI Taxonomy" id="1729892"/>
    <lineage>
        <taxon>Bacteria</taxon>
        <taxon>Pseudomonadati</taxon>
        <taxon>Pseudomonadota</taxon>
        <taxon>Alphaproteobacteria</taxon>
        <taxon>Hyphomicrobiales</taxon>
        <taxon>Nitrobacteraceae</taxon>
        <taxon>Bradyrhizobium</taxon>
    </lineage>
</organism>
<keyword evidence="3" id="KW-1185">Reference proteome</keyword>
<evidence type="ECO:0000259" key="1">
    <source>
        <dbReference type="PROSITE" id="PS50943"/>
    </source>
</evidence>
<reference evidence="2 3" key="1">
    <citation type="journal article" date="2020" name="Arch. Microbiol.">
        <title>Bradyrhizobium campsiandrae sp. nov., a nitrogen-fixing bacterial strain isolated from a native leguminous tree from the Amazon adapted to flooded conditions.</title>
        <authorList>
            <person name="Cabral Michel D."/>
            <person name="Martins da Costa E."/>
            <person name="Azarias Guimaraes A."/>
            <person name="Soares de Carvalho T."/>
            <person name="Santos de Castro Caputo P."/>
            <person name="Willems A."/>
            <person name="de Souza Moreira F.M."/>
        </authorList>
    </citation>
    <scope>NUCLEOTIDE SEQUENCE [LARGE SCALE GENOMIC DNA]</scope>
    <source>
        <strain evidence="3">INPA 384B</strain>
    </source>
</reference>
<dbReference type="Gene3D" id="1.10.260.40">
    <property type="entry name" value="lambda repressor-like DNA-binding domains"/>
    <property type="match status" value="1"/>
</dbReference>